<keyword evidence="3" id="KW-1185">Reference proteome</keyword>
<dbReference type="RefSeq" id="WP_377710414.1">
    <property type="nucleotide sequence ID" value="NZ_JBHSMP010000009.1"/>
</dbReference>
<evidence type="ECO:0000313" key="2">
    <source>
        <dbReference type="EMBL" id="MFC5428580.1"/>
    </source>
</evidence>
<sequence length="182" mass="18447">MTRIEREAAAPDSPASRDSVFLTRRPGVPRILLRRSAALHLVLAVGIGVATAAVHTSLAPWLGAARAIAPTLAFLALCGLAAVAWHRAQPAVIEMGPDFLAAYGKVDASGEGGAPGEGSACRAGSACTARGRLTGASQWGTSLLALTVEGSAGRTAVLVAADALEPDAFRTLAIRARCAAGR</sequence>
<name>A0ABW0J6B3_9BURK</name>
<evidence type="ECO:0000313" key="3">
    <source>
        <dbReference type="Proteomes" id="UP001596103"/>
    </source>
</evidence>
<organism evidence="2 3">
    <name type="scientific">Paraburkholderia denitrificans</name>
    <dbReference type="NCBI Taxonomy" id="694025"/>
    <lineage>
        <taxon>Bacteria</taxon>
        <taxon>Pseudomonadati</taxon>
        <taxon>Pseudomonadota</taxon>
        <taxon>Betaproteobacteria</taxon>
        <taxon>Burkholderiales</taxon>
        <taxon>Burkholderiaceae</taxon>
        <taxon>Paraburkholderia</taxon>
    </lineage>
</organism>
<accession>A0ABW0J6B3</accession>
<keyword evidence="1" id="KW-1133">Transmembrane helix</keyword>
<protein>
    <recommendedName>
        <fullName evidence="4">Lipoprotein</fullName>
    </recommendedName>
</protein>
<gene>
    <name evidence="2" type="ORF">ACFPTO_07155</name>
</gene>
<dbReference type="EMBL" id="JBHSMP010000009">
    <property type="protein sequence ID" value="MFC5428580.1"/>
    <property type="molecule type" value="Genomic_DNA"/>
</dbReference>
<proteinExistence type="predicted"/>
<feature type="transmembrane region" description="Helical" evidence="1">
    <location>
        <begin position="37"/>
        <end position="58"/>
    </location>
</feature>
<evidence type="ECO:0000256" key="1">
    <source>
        <dbReference type="SAM" id="Phobius"/>
    </source>
</evidence>
<evidence type="ECO:0008006" key="4">
    <source>
        <dbReference type="Google" id="ProtNLM"/>
    </source>
</evidence>
<comment type="caution">
    <text evidence="2">The sequence shown here is derived from an EMBL/GenBank/DDBJ whole genome shotgun (WGS) entry which is preliminary data.</text>
</comment>
<feature type="transmembrane region" description="Helical" evidence="1">
    <location>
        <begin position="64"/>
        <end position="85"/>
    </location>
</feature>
<keyword evidence="1" id="KW-0472">Membrane</keyword>
<reference evidence="3" key="1">
    <citation type="journal article" date="2019" name="Int. J. Syst. Evol. Microbiol.">
        <title>The Global Catalogue of Microorganisms (GCM) 10K type strain sequencing project: providing services to taxonomists for standard genome sequencing and annotation.</title>
        <authorList>
            <consortium name="The Broad Institute Genomics Platform"/>
            <consortium name="The Broad Institute Genome Sequencing Center for Infectious Disease"/>
            <person name="Wu L."/>
            <person name="Ma J."/>
        </authorList>
    </citation>
    <scope>NUCLEOTIDE SEQUENCE [LARGE SCALE GENOMIC DNA]</scope>
    <source>
        <strain evidence="3">CCUG 56042</strain>
    </source>
</reference>
<keyword evidence="1" id="KW-0812">Transmembrane</keyword>
<dbReference type="Proteomes" id="UP001596103">
    <property type="component" value="Unassembled WGS sequence"/>
</dbReference>